<gene>
    <name evidence="1" type="ORF">Tco_1122048</name>
</gene>
<name>A0ABQ5IZG0_9ASTR</name>
<proteinExistence type="predicted"/>
<reference evidence="1" key="2">
    <citation type="submission" date="2022-01" db="EMBL/GenBank/DDBJ databases">
        <authorList>
            <person name="Yamashiro T."/>
            <person name="Shiraishi A."/>
            <person name="Satake H."/>
            <person name="Nakayama K."/>
        </authorList>
    </citation>
    <scope>NUCLEOTIDE SEQUENCE</scope>
</reference>
<accession>A0ABQ5IZG0</accession>
<evidence type="ECO:0000313" key="2">
    <source>
        <dbReference type="Proteomes" id="UP001151760"/>
    </source>
</evidence>
<organism evidence="1 2">
    <name type="scientific">Tanacetum coccineum</name>
    <dbReference type="NCBI Taxonomy" id="301880"/>
    <lineage>
        <taxon>Eukaryota</taxon>
        <taxon>Viridiplantae</taxon>
        <taxon>Streptophyta</taxon>
        <taxon>Embryophyta</taxon>
        <taxon>Tracheophyta</taxon>
        <taxon>Spermatophyta</taxon>
        <taxon>Magnoliopsida</taxon>
        <taxon>eudicotyledons</taxon>
        <taxon>Gunneridae</taxon>
        <taxon>Pentapetalae</taxon>
        <taxon>asterids</taxon>
        <taxon>campanulids</taxon>
        <taxon>Asterales</taxon>
        <taxon>Asteraceae</taxon>
        <taxon>Asteroideae</taxon>
        <taxon>Anthemideae</taxon>
        <taxon>Anthemidinae</taxon>
        <taxon>Tanacetum</taxon>
    </lineage>
</organism>
<evidence type="ECO:0000313" key="1">
    <source>
        <dbReference type="EMBL" id="GJU05618.1"/>
    </source>
</evidence>
<comment type="caution">
    <text evidence="1">The sequence shown here is derived from an EMBL/GenBank/DDBJ whole genome shotgun (WGS) entry which is preliminary data.</text>
</comment>
<keyword evidence="2" id="KW-1185">Reference proteome</keyword>
<dbReference type="EMBL" id="BQNB010021363">
    <property type="protein sequence ID" value="GJU05618.1"/>
    <property type="molecule type" value="Genomic_DNA"/>
</dbReference>
<sequence length="110" mass="12540">MTNLRYVTWSASLLDNMAKRHMLFFSAFFCKASVYEIDLHVVKNTCCKDSAMKQRERRILSASKIDVLLEEKKRKGRTLDAEAEDSSPMWNTVDEGPNAAVAFNGQLVIH</sequence>
<dbReference type="Proteomes" id="UP001151760">
    <property type="component" value="Unassembled WGS sequence"/>
</dbReference>
<reference evidence="1" key="1">
    <citation type="journal article" date="2022" name="Int. J. Mol. Sci.">
        <title>Draft Genome of Tanacetum Coccineum: Genomic Comparison of Closely Related Tanacetum-Family Plants.</title>
        <authorList>
            <person name="Yamashiro T."/>
            <person name="Shiraishi A."/>
            <person name="Nakayama K."/>
            <person name="Satake H."/>
        </authorList>
    </citation>
    <scope>NUCLEOTIDE SEQUENCE</scope>
</reference>
<protein>
    <submittedName>
        <fullName evidence="1">Uncharacterized protein</fullName>
    </submittedName>
</protein>